<evidence type="ECO:0000256" key="3">
    <source>
        <dbReference type="ARBA" id="ARBA00022448"/>
    </source>
</evidence>
<dbReference type="AlphaFoldDB" id="A0AAD5X6K4"/>
<comment type="caution">
    <text evidence="6">The sequence shown here is derived from an EMBL/GenBank/DDBJ whole genome shotgun (WGS) entry which is preliminary data.</text>
</comment>
<dbReference type="SUPFAM" id="SSF48452">
    <property type="entry name" value="TPR-like"/>
    <property type="match status" value="1"/>
</dbReference>
<comment type="similarity">
    <text evidence="2">Belongs to the GET4 family.</text>
</comment>
<proteinExistence type="inferred from homology"/>
<comment type="subcellular location">
    <subcellularLocation>
        <location evidence="1">Cytoplasm</location>
        <location evidence="1">Cytosol</location>
    </subcellularLocation>
</comment>
<evidence type="ECO:0008006" key="8">
    <source>
        <dbReference type="Google" id="ProtNLM"/>
    </source>
</evidence>
<dbReference type="Gene3D" id="1.25.40.10">
    <property type="entry name" value="Tetratricopeptide repeat domain"/>
    <property type="match status" value="1"/>
</dbReference>
<evidence type="ECO:0000256" key="2">
    <source>
        <dbReference type="ARBA" id="ARBA00005351"/>
    </source>
</evidence>
<dbReference type="EMBL" id="JADGJD010000286">
    <property type="protein sequence ID" value="KAJ3052530.1"/>
    <property type="molecule type" value="Genomic_DNA"/>
</dbReference>
<dbReference type="PANTHER" id="PTHR12875:SF0">
    <property type="entry name" value="GOLGI TO ER TRAFFIC PROTEIN 4 HOMOLOG"/>
    <property type="match status" value="1"/>
</dbReference>
<dbReference type="InterPro" id="IPR011990">
    <property type="entry name" value="TPR-like_helical_dom_sf"/>
</dbReference>
<protein>
    <recommendedName>
        <fullName evidence="8">Golgi to ER traffic protein 4 homolog</fullName>
    </recommendedName>
</protein>
<dbReference type="PANTHER" id="PTHR12875">
    <property type="entry name" value="GOLGI TO ER TRAFFIC PROTEIN 4 HOMOLOG"/>
    <property type="match status" value="1"/>
</dbReference>
<gene>
    <name evidence="6" type="ORF">HK097_006096</name>
</gene>
<name>A0AAD5X6K4_9FUNG</name>
<evidence type="ECO:0000313" key="7">
    <source>
        <dbReference type="Proteomes" id="UP001212841"/>
    </source>
</evidence>
<dbReference type="GO" id="GO:0045048">
    <property type="term" value="P:protein insertion into ER membrane"/>
    <property type="evidence" value="ECO:0007669"/>
    <property type="project" value="InterPro"/>
</dbReference>
<evidence type="ECO:0000256" key="5">
    <source>
        <dbReference type="SAM" id="MobiDB-lite"/>
    </source>
</evidence>
<dbReference type="Proteomes" id="UP001212841">
    <property type="component" value="Unassembled WGS sequence"/>
</dbReference>
<accession>A0AAD5X6K4</accession>
<keyword evidence="7" id="KW-1185">Reference proteome</keyword>
<feature type="region of interest" description="Disordered" evidence="5">
    <location>
        <begin position="311"/>
        <end position="330"/>
    </location>
</feature>
<evidence type="ECO:0000256" key="4">
    <source>
        <dbReference type="ARBA" id="ARBA00022490"/>
    </source>
</evidence>
<keyword evidence="3" id="KW-0813">Transport</keyword>
<evidence type="ECO:0000256" key="1">
    <source>
        <dbReference type="ARBA" id="ARBA00004514"/>
    </source>
</evidence>
<dbReference type="GO" id="GO:0005829">
    <property type="term" value="C:cytosol"/>
    <property type="evidence" value="ECO:0007669"/>
    <property type="project" value="UniProtKB-SubCell"/>
</dbReference>
<evidence type="ECO:0000313" key="6">
    <source>
        <dbReference type="EMBL" id="KAJ3052530.1"/>
    </source>
</evidence>
<dbReference type="InterPro" id="IPR007317">
    <property type="entry name" value="GET4"/>
</dbReference>
<organism evidence="6 7">
    <name type="scientific">Rhizophlyctis rosea</name>
    <dbReference type="NCBI Taxonomy" id="64517"/>
    <lineage>
        <taxon>Eukaryota</taxon>
        <taxon>Fungi</taxon>
        <taxon>Fungi incertae sedis</taxon>
        <taxon>Chytridiomycota</taxon>
        <taxon>Chytridiomycota incertae sedis</taxon>
        <taxon>Chytridiomycetes</taxon>
        <taxon>Rhizophlyctidales</taxon>
        <taxon>Rhizophlyctidaceae</taxon>
        <taxon>Rhizophlyctis</taxon>
    </lineage>
</organism>
<keyword evidence="4" id="KW-0963">Cytoplasm</keyword>
<reference evidence="6" key="1">
    <citation type="submission" date="2020-05" db="EMBL/GenBank/DDBJ databases">
        <title>Phylogenomic resolution of chytrid fungi.</title>
        <authorList>
            <person name="Stajich J.E."/>
            <person name="Amses K."/>
            <person name="Simmons R."/>
            <person name="Seto K."/>
            <person name="Myers J."/>
            <person name="Bonds A."/>
            <person name="Quandt C.A."/>
            <person name="Barry K."/>
            <person name="Liu P."/>
            <person name="Grigoriev I."/>
            <person name="Longcore J.E."/>
            <person name="James T.Y."/>
        </authorList>
    </citation>
    <scope>NUCLEOTIDE SEQUENCE</scope>
    <source>
        <strain evidence="6">JEL0318</strain>
    </source>
</reference>
<dbReference type="FunFam" id="1.25.40.10:FF:000060">
    <property type="entry name" value="Golgi to ER traffic protein 4 homolog"/>
    <property type="match status" value="1"/>
</dbReference>
<sequence length="330" mass="37284">MAAGPGVEKTLQKLKKSVEDGNYYEAHQMYHSVSQRYLKQKKFDVALELLHQGAKNMVAHNQLGSAMDLVQRLIDVYDQENMDVNESTRGRLLDIFQEMPLQTQTCDEYVRLCIKWSARHGPCPQGDPLIHHAFGSRYYSVKQYYDAENHFIYGTLDSAKATGHMTWEWSGEGYHDDRGYFLLRSVLQYLALKKLAHATALFDIFTKLLITESPSDKSLPLSFTPSSPSDPPRGTEVALYKSSSINFAQFLILCVERGSPEHFITLRNQYRNVLSFDGWLGAVFEVVAEVWYDLGPKKPVNPFEDIMKSLFAPPPSGGSGGNGQQLLAMD</sequence>
<dbReference type="Pfam" id="PF04190">
    <property type="entry name" value="GET4"/>
    <property type="match status" value="1"/>
</dbReference>